<dbReference type="Pfam" id="PF07947">
    <property type="entry name" value="YhhN"/>
    <property type="match status" value="1"/>
</dbReference>
<keyword evidence="3 6" id="KW-0812">Transmembrane</keyword>
<dbReference type="RefSeq" id="WP_209459662.1">
    <property type="nucleotide sequence ID" value="NZ_JAGGKC010000015.1"/>
</dbReference>
<keyword evidence="8" id="KW-1185">Reference proteome</keyword>
<keyword evidence="5 6" id="KW-0472">Membrane</keyword>
<feature type="transmembrane region" description="Helical" evidence="6">
    <location>
        <begin position="203"/>
        <end position="226"/>
    </location>
</feature>
<dbReference type="Proteomes" id="UP001519271">
    <property type="component" value="Unassembled WGS sequence"/>
</dbReference>
<evidence type="ECO:0000256" key="3">
    <source>
        <dbReference type="ARBA" id="ARBA00022692"/>
    </source>
</evidence>
<evidence type="ECO:0000256" key="5">
    <source>
        <dbReference type="ARBA" id="ARBA00023136"/>
    </source>
</evidence>
<sequence length="243" mass="27694">MRNTQRIILAVYLFLTLVIIFMDTIYRDDNPALYVTFAVRVSMFITVVAIKKRYMEQKLIALAFAFTVISDYFFVFVYTFDKAVSNSQLFGMIGFIGAYLCLIITFRKNFKIGKAELITIAPFAVIFTVLFLSLQQYAEGVMYPAGIVLGIILCIFGMTMVSTLFRGYFSKRVAWLLAIAGCMMFFSDLFVALALYHPDFKVFLLWREIVVVATYVPAWTLLMLVASEEHLYAGIKAINTISD</sequence>
<reference evidence="7 8" key="1">
    <citation type="submission" date="2021-03" db="EMBL/GenBank/DDBJ databases">
        <title>Genomic Encyclopedia of Type Strains, Phase IV (KMG-IV): sequencing the most valuable type-strain genomes for metagenomic binning, comparative biology and taxonomic classification.</title>
        <authorList>
            <person name="Goeker M."/>
        </authorList>
    </citation>
    <scope>NUCLEOTIDE SEQUENCE [LARGE SCALE GENOMIC DNA]</scope>
    <source>
        <strain evidence="7 8">DSM 6139</strain>
    </source>
</reference>
<feature type="transmembrane region" description="Helical" evidence="6">
    <location>
        <begin position="141"/>
        <end position="161"/>
    </location>
</feature>
<comment type="caution">
    <text evidence="7">The sequence shown here is derived from an EMBL/GenBank/DDBJ whole genome shotgun (WGS) entry which is preliminary data.</text>
</comment>
<evidence type="ECO:0000256" key="1">
    <source>
        <dbReference type="ARBA" id="ARBA00004141"/>
    </source>
</evidence>
<organism evidence="7 8">
    <name type="scientific">Youngiibacter multivorans</name>
    <dbReference type="NCBI Taxonomy" id="937251"/>
    <lineage>
        <taxon>Bacteria</taxon>
        <taxon>Bacillati</taxon>
        <taxon>Bacillota</taxon>
        <taxon>Clostridia</taxon>
        <taxon>Eubacteriales</taxon>
        <taxon>Clostridiaceae</taxon>
        <taxon>Youngiibacter</taxon>
    </lineage>
</organism>
<proteinExistence type="inferred from homology"/>
<evidence type="ECO:0000256" key="2">
    <source>
        <dbReference type="ARBA" id="ARBA00007375"/>
    </source>
</evidence>
<evidence type="ECO:0000256" key="6">
    <source>
        <dbReference type="SAM" id="Phobius"/>
    </source>
</evidence>
<name>A0ABS4G4J5_9CLOT</name>
<feature type="transmembrane region" description="Helical" evidence="6">
    <location>
        <begin position="86"/>
        <end position="105"/>
    </location>
</feature>
<evidence type="ECO:0000313" key="8">
    <source>
        <dbReference type="Proteomes" id="UP001519271"/>
    </source>
</evidence>
<comment type="subcellular location">
    <subcellularLocation>
        <location evidence="1">Membrane</location>
        <topology evidence="1">Multi-pass membrane protein</topology>
    </subcellularLocation>
</comment>
<gene>
    <name evidence="7" type="ORF">J2Z34_001951</name>
</gene>
<protein>
    <submittedName>
        <fullName evidence="7">Glucan phosphoethanolaminetransferase (Alkaline phosphatase superfamily)</fullName>
    </submittedName>
</protein>
<feature type="transmembrane region" description="Helical" evidence="6">
    <location>
        <begin position="117"/>
        <end position="135"/>
    </location>
</feature>
<accession>A0ABS4G4J5</accession>
<feature type="transmembrane region" description="Helical" evidence="6">
    <location>
        <begin position="32"/>
        <end position="50"/>
    </location>
</feature>
<comment type="similarity">
    <text evidence="2">Belongs to the TMEM86 family.</text>
</comment>
<feature type="transmembrane region" description="Helical" evidence="6">
    <location>
        <begin position="7"/>
        <end position="26"/>
    </location>
</feature>
<evidence type="ECO:0000256" key="4">
    <source>
        <dbReference type="ARBA" id="ARBA00022989"/>
    </source>
</evidence>
<dbReference type="InterPro" id="IPR012506">
    <property type="entry name" value="TMEM86B-like"/>
</dbReference>
<evidence type="ECO:0000313" key="7">
    <source>
        <dbReference type="EMBL" id="MBP1919462.1"/>
    </source>
</evidence>
<feature type="transmembrane region" description="Helical" evidence="6">
    <location>
        <begin position="59"/>
        <end position="80"/>
    </location>
</feature>
<feature type="transmembrane region" description="Helical" evidence="6">
    <location>
        <begin position="173"/>
        <end position="197"/>
    </location>
</feature>
<keyword evidence="4 6" id="KW-1133">Transmembrane helix</keyword>
<dbReference type="EMBL" id="JAGGKC010000015">
    <property type="protein sequence ID" value="MBP1919462.1"/>
    <property type="molecule type" value="Genomic_DNA"/>
</dbReference>